<dbReference type="EMBL" id="ML976147">
    <property type="protein sequence ID" value="KAF1937234.1"/>
    <property type="molecule type" value="Genomic_DNA"/>
</dbReference>
<evidence type="ECO:0000313" key="2">
    <source>
        <dbReference type="EMBL" id="KAF1937234.1"/>
    </source>
</evidence>
<protein>
    <submittedName>
        <fullName evidence="2">Uncharacterized protein</fullName>
    </submittedName>
</protein>
<organism evidence="2 3">
    <name type="scientific">Clathrospora elynae</name>
    <dbReference type="NCBI Taxonomy" id="706981"/>
    <lineage>
        <taxon>Eukaryota</taxon>
        <taxon>Fungi</taxon>
        <taxon>Dikarya</taxon>
        <taxon>Ascomycota</taxon>
        <taxon>Pezizomycotina</taxon>
        <taxon>Dothideomycetes</taxon>
        <taxon>Pleosporomycetidae</taxon>
        <taxon>Pleosporales</taxon>
        <taxon>Diademaceae</taxon>
        <taxon>Clathrospora</taxon>
    </lineage>
</organism>
<name>A0A6A5SCD4_9PLEO</name>
<dbReference type="OrthoDB" id="3899662at2759"/>
<feature type="compositionally biased region" description="Low complexity" evidence="1">
    <location>
        <begin position="204"/>
        <end position="220"/>
    </location>
</feature>
<reference evidence="2" key="1">
    <citation type="journal article" date="2020" name="Stud. Mycol.">
        <title>101 Dothideomycetes genomes: a test case for predicting lifestyles and emergence of pathogens.</title>
        <authorList>
            <person name="Haridas S."/>
            <person name="Albert R."/>
            <person name="Binder M."/>
            <person name="Bloem J."/>
            <person name="Labutti K."/>
            <person name="Salamov A."/>
            <person name="Andreopoulos B."/>
            <person name="Baker S."/>
            <person name="Barry K."/>
            <person name="Bills G."/>
            <person name="Bluhm B."/>
            <person name="Cannon C."/>
            <person name="Castanera R."/>
            <person name="Culley D."/>
            <person name="Daum C."/>
            <person name="Ezra D."/>
            <person name="Gonzalez J."/>
            <person name="Henrissat B."/>
            <person name="Kuo A."/>
            <person name="Liang C."/>
            <person name="Lipzen A."/>
            <person name="Lutzoni F."/>
            <person name="Magnuson J."/>
            <person name="Mondo S."/>
            <person name="Nolan M."/>
            <person name="Ohm R."/>
            <person name="Pangilinan J."/>
            <person name="Park H.-J."/>
            <person name="Ramirez L."/>
            <person name="Alfaro M."/>
            <person name="Sun H."/>
            <person name="Tritt A."/>
            <person name="Yoshinaga Y."/>
            <person name="Zwiers L.-H."/>
            <person name="Turgeon B."/>
            <person name="Goodwin S."/>
            <person name="Spatafora J."/>
            <person name="Crous P."/>
            <person name="Grigoriev I."/>
        </authorList>
    </citation>
    <scope>NUCLEOTIDE SEQUENCE</scope>
    <source>
        <strain evidence="2">CBS 161.51</strain>
    </source>
</reference>
<evidence type="ECO:0000256" key="1">
    <source>
        <dbReference type="SAM" id="MobiDB-lite"/>
    </source>
</evidence>
<gene>
    <name evidence="2" type="ORF">EJ02DRAFT_469845</name>
</gene>
<dbReference type="Proteomes" id="UP000800038">
    <property type="component" value="Unassembled WGS sequence"/>
</dbReference>
<accession>A0A6A5SCD4</accession>
<feature type="compositionally biased region" description="Polar residues" evidence="1">
    <location>
        <begin position="228"/>
        <end position="244"/>
    </location>
</feature>
<keyword evidence="3" id="KW-1185">Reference proteome</keyword>
<dbReference type="AlphaFoldDB" id="A0A6A5SCD4"/>
<sequence>MRTTDSTHSGFLSLPTELRCHMYDYLLADEHAITISAGYITSFGNRIQDRARKTDIPGLPVHLAPLARCHHDASLLSVAEPPTIAIDDGCMDDINGEKLGYPAPFALLLTSRLINDELTDYMRGKRRIARARSTDTVGTTHPVEDDKEGLSLYVSYPYGVLVLKTLYPFLLKQARRVYISGYYAPKDEEPISPLSPEASDDESLTPTSSFATSFSAPAPLQTFRRRTPSNNAWTRAASHSVSANPTRPRLRIDPPPPRQQRDASRTTTLFPSFSNTTAALAPAALTLLVRTLLPPEPTQLVKLSARILYPGEKSYGSVWSNDESPVSHILRNICGGNIDMQVKRGSLATGLLLTARPKPEARVVSTSWENWKAGTTVRNGPVRRPMGQMSVGDLDSFLTGEQ</sequence>
<feature type="region of interest" description="Disordered" evidence="1">
    <location>
        <begin position="375"/>
        <end position="402"/>
    </location>
</feature>
<proteinExistence type="predicted"/>
<feature type="region of interest" description="Disordered" evidence="1">
    <location>
        <begin position="189"/>
        <end position="267"/>
    </location>
</feature>
<evidence type="ECO:0000313" key="3">
    <source>
        <dbReference type="Proteomes" id="UP000800038"/>
    </source>
</evidence>